<protein>
    <submittedName>
        <fullName evidence="6">Colicin V production protein</fullName>
    </submittedName>
</protein>
<keyword evidence="3 5" id="KW-1133">Transmembrane helix</keyword>
<evidence type="ECO:0000313" key="6">
    <source>
        <dbReference type="EMBL" id="VFP84144.1"/>
    </source>
</evidence>
<feature type="transmembrane region" description="Helical" evidence="5">
    <location>
        <begin position="101"/>
        <end position="122"/>
    </location>
</feature>
<dbReference type="AlphaFoldDB" id="A0A451DCJ2"/>
<dbReference type="Pfam" id="PF02674">
    <property type="entry name" value="Colicin_V"/>
    <property type="match status" value="1"/>
</dbReference>
<dbReference type="RefSeq" id="WP_157989663.1">
    <property type="nucleotide sequence ID" value="NZ_LR217720.1"/>
</dbReference>
<evidence type="ECO:0000313" key="7">
    <source>
        <dbReference type="Proteomes" id="UP000294418"/>
    </source>
</evidence>
<dbReference type="InterPro" id="IPR052719">
    <property type="entry name" value="CvpA-like"/>
</dbReference>
<gene>
    <name evidence="6" type="primary">cvpA</name>
    <name evidence="6" type="ORF">ERCILAFE3058_239</name>
</gene>
<feature type="transmembrane region" description="Helical" evidence="5">
    <location>
        <begin position="6"/>
        <end position="24"/>
    </location>
</feature>
<evidence type="ECO:0000256" key="2">
    <source>
        <dbReference type="ARBA" id="ARBA00022692"/>
    </source>
</evidence>
<reference evidence="6 7" key="1">
    <citation type="submission" date="2019-02" db="EMBL/GenBank/DDBJ databases">
        <authorList>
            <person name="Manzano-Marin A."/>
            <person name="Manzano-Marin A."/>
        </authorList>
    </citation>
    <scope>NUCLEOTIDE SEQUENCE [LARGE SCALE GENOMIC DNA]</scope>
    <source>
        <strain evidence="6 7">ErCilaricifoliae</strain>
    </source>
</reference>
<dbReference type="OrthoDB" id="9810601at2"/>
<dbReference type="GO" id="GO:0016020">
    <property type="term" value="C:membrane"/>
    <property type="evidence" value="ECO:0007669"/>
    <property type="project" value="UniProtKB-SubCell"/>
</dbReference>
<dbReference type="GO" id="GO:0009403">
    <property type="term" value="P:toxin biosynthetic process"/>
    <property type="evidence" value="ECO:0007669"/>
    <property type="project" value="InterPro"/>
</dbReference>
<comment type="subcellular location">
    <subcellularLocation>
        <location evidence="1">Membrane</location>
        <topology evidence="1">Multi-pass membrane protein</topology>
    </subcellularLocation>
</comment>
<evidence type="ECO:0000256" key="1">
    <source>
        <dbReference type="ARBA" id="ARBA00004141"/>
    </source>
</evidence>
<proteinExistence type="predicted"/>
<dbReference type="PANTHER" id="PTHR36926">
    <property type="entry name" value="COLICIN V PRODUCTION PROTEIN"/>
    <property type="match status" value="1"/>
</dbReference>
<dbReference type="PANTHER" id="PTHR36926:SF1">
    <property type="entry name" value="COLICIN V PRODUCTION PROTEIN"/>
    <property type="match status" value="1"/>
</dbReference>
<dbReference type="EMBL" id="LR217720">
    <property type="protein sequence ID" value="VFP84144.1"/>
    <property type="molecule type" value="Genomic_DNA"/>
</dbReference>
<feature type="transmembrane region" description="Helical" evidence="5">
    <location>
        <begin position="31"/>
        <end position="48"/>
    </location>
</feature>
<evidence type="ECO:0000256" key="5">
    <source>
        <dbReference type="SAM" id="Phobius"/>
    </source>
</evidence>
<dbReference type="InterPro" id="IPR003825">
    <property type="entry name" value="Colicin-V_CvpA"/>
</dbReference>
<name>A0A451DCJ2_9GAMM</name>
<keyword evidence="2 5" id="KW-0812">Transmembrane</keyword>
<dbReference type="Proteomes" id="UP000294418">
    <property type="component" value="Chromosome"/>
</dbReference>
<accession>A0A451DCJ2</accession>
<feature type="transmembrane region" description="Helical" evidence="5">
    <location>
        <begin position="68"/>
        <end position="89"/>
    </location>
</feature>
<sequence length="163" mass="18152">MIWIDYLIVAIIGFSILVSSTRGLIKEILSLITWSMACFVAYHYYGFFSTFLEAKGLGNQLVCNGISIIFLFIGSLLIGVFITSMMESLVVKTGLKGTDQVLGVCFGGLRGIFIVAAMLFFFDTFTDVSTLPDLHKSQLAPRFSYLINWIVHHLNSTSNFLLL</sequence>
<organism evidence="6 7">
    <name type="scientific">Candidatus Erwinia haradaeae</name>
    <dbReference type="NCBI Taxonomy" id="1922217"/>
    <lineage>
        <taxon>Bacteria</taxon>
        <taxon>Pseudomonadati</taxon>
        <taxon>Pseudomonadota</taxon>
        <taxon>Gammaproteobacteria</taxon>
        <taxon>Enterobacterales</taxon>
        <taxon>Erwiniaceae</taxon>
        <taxon>Erwinia</taxon>
    </lineage>
</organism>
<evidence type="ECO:0000256" key="4">
    <source>
        <dbReference type="ARBA" id="ARBA00023136"/>
    </source>
</evidence>
<evidence type="ECO:0000256" key="3">
    <source>
        <dbReference type="ARBA" id="ARBA00022989"/>
    </source>
</evidence>
<keyword evidence="4 5" id="KW-0472">Membrane</keyword>